<feature type="transmembrane region" description="Helical" evidence="1">
    <location>
        <begin position="21"/>
        <end position="45"/>
    </location>
</feature>
<reference evidence="3 4" key="1">
    <citation type="submission" date="2020-06" db="EMBL/GenBank/DDBJ databases">
        <title>Sulfitobacter algicola sp. nov., isolated from green algae.</title>
        <authorList>
            <person name="Wang C."/>
        </authorList>
    </citation>
    <scope>NUCLEOTIDE SEQUENCE [LARGE SCALE GENOMIC DNA]</scope>
    <source>
        <strain evidence="3 4">1151</strain>
    </source>
</reference>
<feature type="transmembrane region" description="Helical" evidence="1">
    <location>
        <begin position="112"/>
        <end position="131"/>
    </location>
</feature>
<gene>
    <name evidence="3" type="ORF">HRQ87_20000</name>
</gene>
<protein>
    <submittedName>
        <fullName evidence="3">EamA family transporter</fullName>
    </submittedName>
</protein>
<dbReference type="PANTHER" id="PTHR22911">
    <property type="entry name" value="ACYL-MALONYL CONDENSING ENZYME-RELATED"/>
    <property type="match status" value="1"/>
</dbReference>
<feature type="transmembrane region" description="Helical" evidence="1">
    <location>
        <begin position="137"/>
        <end position="156"/>
    </location>
</feature>
<accession>A0ABX2IVW0</accession>
<dbReference type="SUPFAM" id="SSF103481">
    <property type="entry name" value="Multidrug resistance efflux transporter EmrE"/>
    <property type="match status" value="1"/>
</dbReference>
<dbReference type="InterPro" id="IPR000620">
    <property type="entry name" value="EamA_dom"/>
</dbReference>
<evidence type="ECO:0000256" key="1">
    <source>
        <dbReference type="SAM" id="Phobius"/>
    </source>
</evidence>
<feature type="transmembrane region" description="Helical" evidence="1">
    <location>
        <begin position="197"/>
        <end position="214"/>
    </location>
</feature>
<evidence type="ECO:0000313" key="4">
    <source>
        <dbReference type="Proteomes" id="UP000777935"/>
    </source>
</evidence>
<dbReference type="Pfam" id="PF00892">
    <property type="entry name" value="EamA"/>
    <property type="match status" value="1"/>
</dbReference>
<feature type="transmembrane region" description="Helical" evidence="1">
    <location>
        <begin position="83"/>
        <end position="105"/>
    </location>
</feature>
<dbReference type="Proteomes" id="UP000777935">
    <property type="component" value="Unassembled WGS sequence"/>
</dbReference>
<proteinExistence type="predicted"/>
<feature type="domain" description="EamA" evidence="2">
    <location>
        <begin position="3"/>
        <end position="127"/>
    </location>
</feature>
<sequence>SCLGVAPVIVKSVDLSPEASAFYRVALSAPIFAIGTVLFARNIVVSIEPIRRINTKVLCLLTALIFAVDLVLMHMAIRLSNVAIATLLTNCAPFFVGILGLVGLTMRPDLKFWVMLPIALGGCALLMGAPQSTDSQVVGNVLALLAAFCYACYVVGVTELRKRGLSTIPIMAVVTAVSTLFLLPFFVAQGFPLPQSIQTVLMLLVLVLIGQILGQG</sequence>
<keyword evidence="1" id="KW-1133">Transmembrane helix</keyword>
<evidence type="ECO:0000259" key="2">
    <source>
        <dbReference type="Pfam" id="PF00892"/>
    </source>
</evidence>
<comment type="caution">
    <text evidence="3">The sequence shown here is derived from an EMBL/GenBank/DDBJ whole genome shotgun (WGS) entry which is preliminary data.</text>
</comment>
<feature type="non-terminal residue" evidence="3">
    <location>
        <position position="1"/>
    </location>
</feature>
<keyword evidence="4" id="KW-1185">Reference proteome</keyword>
<dbReference type="EMBL" id="JABUFE010000055">
    <property type="protein sequence ID" value="NSX57062.1"/>
    <property type="molecule type" value="Genomic_DNA"/>
</dbReference>
<keyword evidence="1" id="KW-0812">Transmembrane</keyword>
<feature type="transmembrane region" description="Helical" evidence="1">
    <location>
        <begin position="57"/>
        <end position="77"/>
    </location>
</feature>
<keyword evidence="1" id="KW-0472">Membrane</keyword>
<feature type="non-terminal residue" evidence="3">
    <location>
        <position position="216"/>
    </location>
</feature>
<evidence type="ECO:0000313" key="3">
    <source>
        <dbReference type="EMBL" id="NSX57062.1"/>
    </source>
</evidence>
<organism evidence="3 4">
    <name type="scientific">Parasulfitobacter algicola</name>
    <dbReference type="NCBI Taxonomy" id="2614809"/>
    <lineage>
        <taxon>Bacteria</taxon>
        <taxon>Pseudomonadati</taxon>
        <taxon>Pseudomonadota</taxon>
        <taxon>Alphaproteobacteria</taxon>
        <taxon>Rhodobacterales</taxon>
        <taxon>Roseobacteraceae</taxon>
        <taxon>Parasulfitobacter</taxon>
    </lineage>
</organism>
<dbReference type="InterPro" id="IPR037185">
    <property type="entry name" value="EmrE-like"/>
</dbReference>
<feature type="transmembrane region" description="Helical" evidence="1">
    <location>
        <begin position="168"/>
        <end position="191"/>
    </location>
</feature>
<name>A0ABX2IVW0_9RHOB</name>